<reference evidence="2 3" key="1">
    <citation type="submission" date="2018-02" db="EMBL/GenBank/DDBJ databases">
        <title>The genomes of Aspergillus section Nigri reveals drivers in fungal speciation.</title>
        <authorList>
            <consortium name="DOE Joint Genome Institute"/>
            <person name="Vesth T.C."/>
            <person name="Nybo J."/>
            <person name="Theobald S."/>
            <person name="Brandl J."/>
            <person name="Frisvad J.C."/>
            <person name="Nielsen K.F."/>
            <person name="Lyhne E.K."/>
            <person name="Kogle M.E."/>
            <person name="Kuo A."/>
            <person name="Riley R."/>
            <person name="Clum A."/>
            <person name="Nolan M."/>
            <person name="Lipzen A."/>
            <person name="Salamov A."/>
            <person name="Henrissat B."/>
            <person name="Wiebenga A."/>
            <person name="De vries R.P."/>
            <person name="Grigoriev I.V."/>
            <person name="Mortensen U.H."/>
            <person name="Andersen M.R."/>
            <person name="Baker S.E."/>
        </authorList>
    </citation>
    <scope>NUCLEOTIDE SEQUENCE [LARGE SCALE GENOMIC DNA]</scope>
    <source>
        <strain evidence="2 3">CBS 707.79</strain>
    </source>
</reference>
<dbReference type="EMBL" id="KZ826300">
    <property type="protein sequence ID" value="PYH87333.1"/>
    <property type="molecule type" value="Genomic_DNA"/>
</dbReference>
<name>A0A319D8J5_9EURO</name>
<sequence>MGNMGAQRAGMEKAPTTTEEAAEKMIATIDGATREDTSGRFISVIEGTELPW</sequence>
<dbReference type="VEuPathDB" id="FungiDB:BO71DRAFT_489652"/>
<dbReference type="Proteomes" id="UP000247810">
    <property type="component" value="Unassembled WGS sequence"/>
</dbReference>
<accession>A0A319D8J5</accession>
<feature type="region of interest" description="Disordered" evidence="1">
    <location>
        <begin position="1"/>
        <end position="20"/>
    </location>
</feature>
<organism evidence="2 3">
    <name type="scientific">Aspergillus ellipticus CBS 707.79</name>
    <dbReference type="NCBI Taxonomy" id="1448320"/>
    <lineage>
        <taxon>Eukaryota</taxon>
        <taxon>Fungi</taxon>
        <taxon>Dikarya</taxon>
        <taxon>Ascomycota</taxon>
        <taxon>Pezizomycotina</taxon>
        <taxon>Eurotiomycetes</taxon>
        <taxon>Eurotiomycetidae</taxon>
        <taxon>Eurotiales</taxon>
        <taxon>Aspergillaceae</taxon>
        <taxon>Aspergillus</taxon>
        <taxon>Aspergillus subgen. Circumdati</taxon>
    </lineage>
</organism>
<evidence type="ECO:0000313" key="3">
    <source>
        <dbReference type="Proteomes" id="UP000247810"/>
    </source>
</evidence>
<keyword evidence="3" id="KW-1185">Reference proteome</keyword>
<gene>
    <name evidence="2" type="ORF">BO71DRAFT_489652</name>
</gene>
<dbReference type="AlphaFoldDB" id="A0A319D8J5"/>
<protein>
    <submittedName>
        <fullName evidence="2">Uncharacterized protein</fullName>
    </submittedName>
</protein>
<proteinExistence type="predicted"/>
<evidence type="ECO:0000313" key="2">
    <source>
        <dbReference type="EMBL" id="PYH87333.1"/>
    </source>
</evidence>
<evidence type="ECO:0000256" key="1">
    <source>
        <dbReference type="SAM" id="MobiDB-lite"/>
    </source>
</evidence>